<keyword evidence="2" id="KW-1185">Reference proteome</keyword>
<dbReference type="InterPro" id="IPR008964">
    <property type="entry name" value="Invasin/intimin_cell_adhesion"/>
</dbReference>
<protein>
    <recommendedName>
        <fullName evidence="3">Big-1 domain-containing protein</fullName>
    </recommendedName>
</protein>
<evidence type="ECO:0000313" key="2">
    <source>
        <dbReference type="Proteomes" id="UP000183287"/>
    </source>
</evidence>
<organism evidence="1 2">
    <name type="scientific">Nitrosomonas communis</name>
    <dbReference type="NCBI Taxonomy" id="44574"/>
    <lineage>
        <taxon>Bacteria</taxon>
        <taxon>Pseudomonadati</taxon>
        <taxon>Pseudomonadota</taxon>
        <taxon>Betaproteobacteria</taxon>
        <taxon>Nitrosomonadales</taxon>
        <taxon>Nitrosomonadaceae</taxon>
        <taxon>Nitrosomonas</taxon>
    </lineage>
</organism>
<reference evidence="2" key="1">
    <citation type="submission" date="2016-10" db="EMBL/GenBank/DDBJ databases">
        <authorList>
            <person name="Varghese N."/>
            <person name="Submissions S."/>
        </authorList>
    </citation>
    <scope>NUCLEOTIDE SEQUENCE [LARGE SCALE GENOMIC DNA]</scope>
    <source>
        <strain evidence="2">Nm44</strain>
    </source>
</reference>
<dbReference type="AlphaFoldDB" id="A0A1I4NBZ4"/>
<evidence type="ECO:0008006" key="3">
    <source>
        <dbReference type="Google" id="ProtNLM"/>
    </source>
</evidence>
<dbReference type="Gene3D" id="2.60.40.10">
    <property type="entry name" value="Immunoglobulins"/>
    <property type="match status" value="1"/>
</dbReference>
<dbReference type="InterPro" id="IPR013783">
    <property type="entry name" value="Ig-like_fold"/>
</dbReference>
<sequence>MLEILAGPYDLLDLEGNLVTDDSLQQARYYDDDVGLMFSEGRTLGKNWVIQLDGTACIRSDSYGIYVVDLQQAPQNEYLLIDALFKDKLYQYNKRAATREALLLSGGTNAMGDIQVRTQDRFLFASQDLVKWRPLDLSASAVTEATLTDVGDLTGLSINPVWSRTRHPDVLALAYENGNIIYYDHVSKTQAPGAAYIGTNKDAWYSSKYDIWLRLTSDRKLYVHASKPRPYALSNPTGSVPVRGKVTTYTVQLTGDAGEPCPDELIDWSLETGSVGQLKNMQSCTDANGYATVDYLAPVVGMLGNVNIKAELRF</sequence>
<dbReference type="Proteomes" id="UP000183287">
    <property type="component" value="Unassembled WGS sequence"/>
</dbReference>
<dbReference type="SUPFAM" id="SSF49373">
    <property type="entry name" value="Invasin/intimin cell-adhesion fragments"/>
    <property type="match status" value="1"/>
</dbReference>
<evidence type="ECO:0000313" key="1">
    <source>
        <dbReference type="EMBL" id="SFM12915.1"/>
    </source>
</evidence>
<name>A0A1I4NBZ4_9PROT</name>
<gene>
    <name evidence="1" type="ORF">SAMN05421863_101431</name>
</gene>
<dbReference type="EMBL" id="FOUB01000014">
    <property type="protein sequence ID" value="SFM12915.1"/>
    <property type="molecule type" value="Genomic_DNA"/>
</dbReference>
<proteinExistence type="predicted"/>
<dbReference type="RefSeq" id="WP_074904846.1">
    <property type="nucleotide sequence ID" value="NZ_FOUB01000014.1"/>
</dbReference>
<accession>A0A1I4NBZ4</accession>
<dbReference type="OrthoDB" id="9129814at2"/>